<evidence type="ECO:0000256" key="7">
    <source>
        <dbReference type="ARBA" id="ARBA00023268"/>
    </source>
</evidence>
<evidence type="ECO:0000256" key="3">
    <source>
        <dbReference type="ARBA" id="ARBA00007667"/>
    </source>
</evidence>
<dbReference type="GO" id="GO:0006189">
    <property type="term" value="P:'de novo' IMP biosynthetic process"/>
    <property type="evidence" value="ECO:0007669"/>
    <property type="project" value="UniProtKB-UniRule"/>
</dbReference>
<keyword evidence="11" id="KW-1185">Reference proteome</keyword>
<name>A0A0C1L976_9BACT</name>
<dbReference type="SUPFAM" id="SSF52335">
    <property type="entry name" value="Methylglyoxal synthase-like"/>
    <property type="match status" value="1"/>
</dbReference>
<dbReference type="InterPro" id="IPR016193">
    <property type="entry name" value="Cytidine_deaminase-like"/>
</dbReference>
<dbReference type="STRING" id="1349421.OI18_02475"/>
<keyword evidence="4 8" id="KW-0808">Transferase</keyword>
<organism evidence="10 11">
    <name type="scientific">Flavihumibacter solisilvae</name>
    <dbReference type="NCBI Taxonomy" id="1349421"/>
    <lineage>
        <taxon>Bacteria</taxon>
        <taxon>Pseudomonadati</taxon>
        <taxon>Bacteroidota</taxon>
        <taxon>Chitinophagia</taxon>
        <taxon>Chitinophagales</taxon>
        <taxon>Chitinophagaceae</taxon>
        <taxon>Flavihumibacter</taxon>
    </lineage>
</organism>
<reference evidence="10 11" key="1">
    <citation type="submission" date="2014-11" db="EMBL/GenBank/DDBJ databases">
        <title>Genome sequence of Flavihumibacter solisilvae 3-3.</title>
        <authorList>
            <person name="Zhou G."/>
            <person name="Li M."/>
            <person name="Wang G."/>
        </authorList>
    </citation>
    <scope>NUCLEOTIDE SEQUENCE [LARGE SCALE GENOMIC DNA]</scope>
    <source>
        <strain evidence="10 11">3-3</strain>
    </source>
</reference>
<comment type="pathway">
    <text evidence="2 8">Purine metabolism; IMP biosynthesis via de novo pathway; 5-formamido-1-(5-phospho-D-ribosyl)imidazole-4-carboxamide from 5-amino-1-(5-phospho-D-ribosyl)imidazole-4-carboxamide (10-formyl THF route): step 1/1.</text>
</comment>
<dbReference type="OrthoDB" id="9802065at2"/>
<dbReference type="PANTHER" id="PTHR11692">
    <property type="entry name" value="BIFUNCTIONAL PURINE BIOSYNTHESIS PROTEIN PURH"/>
    <property type="match status" value="1"/>
</dbReference>
<keyword evidence="7 8" id="KW-0511">Multifunctional enzyme</keyword>
<comment type="caution">
    <text evidence="10">The sequence shown here is derived from an EMBL/GenBank/DDBJ whole genome shotgun (WGS) entry which is preliminary data.</text>
</comment>
<dbReference type="HAMAP" id="MF_00139">
    <property type="entry name" value="PurH"/>
    <property type="match status" value="1"/>
</dbReference>
<dbReference type="UniPathway" id="UPA00074">
    <property type="reaction ID" value="UER00133"/>
</dbReference>
<dbReference type="EMBL" id="JSVC01000002">
    <property type="protein sequence ID" value="KIC96061.1"/>
    <property type="molecule type" value="Genomic_DNA"/>
</dbReference>
<dbReference type="Proteomes" id="UP000031408">
    <property type="component" value="Unassembled WGS sequence"/>
</dbReference>
<feature type="domain" description="MGS-like" evidence="9">
    <location>
        <begin position="1"/>
        <end position="147"/>
    </location>
</feature>
<dbReference type="GO" id="GO:0003937">
    <property type="term" value="F:IMP cyclohydrolase activity"/>
    <property type="evidence" value="ECO:0007669"/>
    <property type="project" value="UniProtKB-UniRule"/>
</dbReference>
<evidence type="ECO:0000256" key="6">
    <source>
        <dbReference type="ARBA" id="ARBA00022801"/>
    </source>
</evidence>
<dbReference type="RefSeq" id="WP_039136839.1">
    <property type="nucleotide sequence ID" value="NZ_JSVC01000002.1"/>
</dbReference>
<dbReference type="Gene3D" id="3.40.140.20">
    <property type="match status" value="2"/>
</dbReference>
<dbReference type="InterPro" id="IPR024051">
    <property type="entry name" value="AICAR_Tfase_dup_dom_sf"/>
</dbReference>
<evidence type="ECO:0000259" key="9">
    <source>
        <dbReference type="PROSITE" id="PS51855"/>
    </source>
</evidence>
<comment type="catalytic activity">
    <reaction evidence="8">
        <text>IMP + H2O = 5-formamido-1-(5-phospho-D-ribosyl)imidazole-4-carboxamide</text>
        <dbReference type="Rhea" id="RHEA:18445"/>
        <dbReference type="ChEBI" id="CHEBI:15377"/>
        <dbReference type="ChEBI" id="CHEBI:58053"/>
        <dbReference type="ChEBI" id="CHEBI:58467"/>
        <dbReference type="EC" id="3.5.4.10"/>
    </reaction>
</comment>
<dbReference type="Pfam" id="PF01808">
    <property type="entry name" value="AICARFT_IMPCHas"/>
    <property type="match status" value="1"/>
</dbReference>
<dbReference type="SMART" id="SM00851">
    <property type="entry name" value="MGS"/>
    <property type="match status" value="1"/>
</dbReference>
<dbReference type="Gene3D" id="3.40.50.1380">
    <property type="entry name" value="Methylglyoxal synthase-like domain"/>
    <property type="match status" value="1"/>
</dbReference>
<dbReference type="InterPro" id="IPR036914">
    <property type="entry name" value="MGS-like_dom_sf"/>
</dbReference>
<accession>A0A0C1L976</accession>
<protein>
    <recommendedName>
        <fullName evidence="8">Bifunctional purine biosynthesis protein PurH</fullName>
    </recommendedName>
    <domain>
        <recommendedName>
            <fullName evidence="8">Phosphoribosylaminoimidazolecarboxamide formyltransferase</fullName>
            <ecNumber evidence="8">2.1.2.3</ecNumber>
        </recommendedName>
        <alternativeName>
            <fullName evidence="8">AICAR transformylase</fullName>
        </alternativeName>
    </domain>
    <domain>
        <recommendedName>
            <fullName evidence="8">IMP cyclohydrolase</fullName>
            <ecNumber evidence="8">3.5.4.10</ecNumber>
        </recommendedName>
        <alternativeName>
            <fullName evidence="8">ATIC</fullName>
        </alternativeName>
        <alternativeName>
            <fullName evidence="8">IMP synthase</fullName>
        </alternativeName>
        <alternativeName>
            <fullName evidence="8">Inosinicase</fullName>
        </alternativeName>
    </domain>
</protein>
<evidence type="ECO:0000256" key="1">
    <source>
        <dbReference type="ARBA" id="ARBA00004844"/>
    </source>
</evidence>
<proteinExistence type="inferred from homology"/>
<comment type="pathway">
    <text evidence="1 8">Purine metabolism; IMP biosynthesis via de novo pathway; IMP from 5-formamido-1-(5-phospho-D-ribosyl)imidazole-4-carboxamide: step 1/1.</text>
</comment>
<dbReference type="PANTHER" id="PTHR11692:SF0">
    <property type="entry name" value="BIFUNCTIONAL PURINE BIOSYNTHESIS PROTEIN ATIC"/>
    <property type="match status" value="1"/>
</dbReference>
<keyword evidence="5 8" id="KW-0658">Purine biosynthesis</keyword>
<dbReference type="AlphaFoldDB" id="A0A0C1L976"/>
<evidence type="ECO:0000256" key="8">
    <source>
        <dbReference type="HAMAP-Rule" id="MF_00139"/>
    </source>
</evidence>
<dbReference type="InterPro" id="IPR011607">
    <property type="entry name" value="MGS-like_dom"/>
</dbReference>
<dbReference type="GO" id="GO:0005829">
    <property type="term" value="C:cytosol"/>
    <property type="evidence" value="ECO:0007669"/>
    <property type="project" value="TreeGrafter"/>
</dbReference>
<keyword evidence="6 8" id="KW-0378">Hydrolase</keyword>
<dbReference type="FunFam" id="3.40.50.1380:FF:000001">
    <property type="entry name" value="Bifunctional purine biosynthesis protein PurH"/>
    <property type="match status" value="1"/>
</dbReference>
<evidence type="ECO:0000256" key="2">
    <source>
        <dbReference type="ARBA" id="ARBA00004954"/>
    </source>
</evidence>
<comment type="domain">
    <text evidence="8">The IMP cyclohydrolase activity resides in the N-terminal region.</text>
</comment>
<dbReference type="FunFam" id="3.40.140.20:FF:000005">
    <property type="entry name" value="Bifunctional purine biosynthesis protein PurH"/>
    <property type="match status" value="1"/>
</dbReference>
<dbReference type="EC" id="3.5.4.10" evidence="8"/>
<dbReference type="NCBIfam" id="NF002049">
    <property type="entry name" value="PRK00881.1"/>
    <property type="match status" value="1"/>
</dbReference>
<evidence type="ECO:0000256" key="5">
    <source>
        <dbReference type="ARBA" id="ARBA00022755"/>
    </source>
</evidence>
<dbReference type="Pfam" id="PF02142">
    <property type="entry name" value="MGS"/>
    <property type="match status" value="1"/>
</dbReference>
<dbReference type="InterPro" id="IPR002695">
    <property type="entry name" value="PurH-like"/>
</dbReference>
<dbReference type="SUPFAM" id="SSF53927">
    <property type="entry name" value="Cytidine deaminase-like"/>
    <property type="match status" value="1"/>
</dbReference>
<evidence type="ECO:0000313" key="10">
    <source>
        <dbReference type="EMBL" id="KIC96061.1"/>
    </source>
</evidence>
<dbReference type="PROSITE" id="PS51855">
    <property type="entry name" value="MGS"/>
    <property type="match status" value="1"/>
</dbReference>
<sequence length="510" mass="56793">MTKKIQSALISVFYKDGLDALVRLLHEQGVTIYSTGGTQQFIEKLEIPCVPVESVTSYPSILGGRVKTLHPKVFGGILGRRANEQDIAEMKQFEIPELDLVIVDLYPFEETVANTSDEKSIIEKIDVGGPSMIRGAAKNHQDVVVIASKQDYSFLENILREQQGTTTLEQRRHFAAKAFEVCAHYDVAISQYFTPGFDNYFLSSVPKPKIMRYGENPHQQGVFYGELNDIFNQLNGKELSYNNLVDVDAAVQLIQEFSTDNNEQMPYTFAIIKHTNVCGVSQRESVKSAWDSALAGDPESAFGGVLVCNGIIDVATAHAINEIFFEVLIAPGYDETALEILRAKKNRILLQQKKPVGVKQQFRSLLNGVLMQQIDEGNYTKWEEAGGRESTPEEKADLEFANLICKHLKSNAIALVKNRQLIGKGCGQTSRIDALRQSIEKSKQFNFDLNGAVLASDAFFPFSDCVQMGHEAGITAFIQPGGSIRDKDSIEYCQKNNLAMVMTGMRHFKH</sequence>
<comment type="catalytic activity">
    <reaction evidence="8">
        <text>(6R)-10-formyltetrahydrofolate + 5-amino-1-(5-phospho-beta-D-ribosyl)imidazole-4-carboxamide = 5-formamido-1-(5-phospho-D-ribosyl)imidazole-4-carboxamide + (6S)-5,6,7,8-tetrahydrofolate</text>
        <dbReference type="Rhea" id="RHEA:22192"/>
        <dbReference type="ChEBI" id="CHEBI:57453"/>
        <dbReference type="ChEBI" id="CHEBI:58467"/>
        <dbReference type="ChEBI" id="CHEBI:58475"/>
        <dbReference type="ChEBI" id="CHEBI:195366"/>
        <dbReference type="EC" id="2.1.2.3"/>
    </reaction>
</comment>
<comment type="similarity">
    <text evidence="3 8">Belongs to the PurH family.</text>
</comment>
<dbReference type="EC" id="2.1.2.3" evidence="8"/>
<dbReference type="GO" id="GO:0004643">
    <property type="term" value="F:phosphoribosylaminoimidazolecarboxamide formyltransferase activity"/>
    <property type="evidence" value="ECO:0007669"/>
    <property type="project" value="UniProtKB-UniRule"/>
</dbReference>
<dbReference type="CDD" id="cd01421">
    <property type="entry name" value="IMPCH"/>
    <property type="match status" value="1"/>
</dbReference>
<dbReference type="PIRSF" id="PIRSF000414">
    <property type="entry name" value="AICARFT_IMPCHas"/>
    <property type="match status" value="1"/>
</dbReference>
<evidence type="ECO:0000256" key="4">
    <source>
        <dbReference type="ARBA" id="ARBA00022679"/>
    </source>
</evidence>
<evidence type="ECO:0000313" key="11">
    <source>
        <dbReference type="Proteomes" id="UP000031408"/>
    </source>
</evidence>
<gene>
    <name evidence="8" type="primary">purH</name>
    <name evidence="10" type="ORF">OI18_02475</name>
</gene>
<dbReference type="SMART" id="SM00798">
    <property type="entry name" value="AICARFT_IMPCHas"/>
    <property type="match status" value="1"/>
</dbReference>